<dbReference type="GO" id="GO:0020037">
    <property type="term" value="F:heme binding"/>
    <property type="evidence" value="ECO:0007669"/>
    <property type="project" value="InterPro"/>
</dbReference>
<evidence type="ECO:0000256" key="7">
    <source>
        <dbReference type="ARBA" id="ARBA00023033"/>
    </source>
</evidence>
<evidence type="ECO:0008006" key="12">
    <source>
        <dbReference type="Google" id="ProtNLM"/>
    </source>
</evidence>
<gene>
    <name evidence="10" type="ORF">D9619_009138</name>
</gene>
<dbReference type="PROSITE" id="PS00086">
    <property type="entry name" value="CYTOCHROME_P450"/>
    <property type="match status" value="1"/>
</dbReference>
<dbReference type="InterPro" id="IPR036396">
    <property type="entry name" value="Cyt_P450_sf"/>
</dbReference>
<proteinExistence type="inferred from homology"/>
<dbReference type="AlphaFoldDB" id="A0A8H5BUY2"/>
<accession>A0A8H5BUY2</accession>
<dbReference type="PRINTS" id="PR00463">
    <property type="entry name" value="EP450I"/>
</dbReference>
<feature type="binding site" description="axial binding residue" evidence="8">
    <location>
        <position position="512"/>
    </location>
    <ligand>
        <name>heme</name>
        <dbReference type="ChEBI" id="CHEBI:30413"/>
    </ligand>
    <ligandPart>
        <name>Fe</name>
        <dbReference type="ChEBI" id="CHEBI:18248"/>
    </ligandPart>
</feature>
<evidence type="ECO:0000256" key="5">
    <source>
        <dbReference type="ARBA" id="ARBA00023002"/>
    </source>
</evidence>
<dbReference type="InterPro" id="IPR017972">
    <property type="entry name" value="Cyt_P450_CS"/>
</dbReference>
<name>A0A8H5BUY2_9AGAR</name>
<keyword evidence="5 9" id="KW-0560">Oxidoreductase</keyword>
<dbReference type="Pfam" id="PF00067">
    <property type="entry name" value="p450"/>
    <property type="match status" value="1"/>
</dbReference>
<protein>
    <recommendedName>
        <fullName evidence="12">Cytochrome P450</fullName>
    </recommendedName>
</protein>
<evidence type="ECO:0000256" key="4">
    <source>
        <dbReference type="ARBA" id="ARBA00022723"/>
    </source>
</evidence>
<keyword evidence="7 9" id="KW-0503">Monooxygenase</keyword>
<dbReference type="SUPFAM" id="SSF48264">
    <property type="entry name" value="Cytochrome P450"/>
    <property type="match status" value="1"/>
</dbReference>
<keyword evidence="11" id="KW-1185">Reference proteome</keyword>
<evidence type="ECO:0000313" key="10">
    <source>
        <dbReference type="EMBL" id="KAF5329778.1"/>
    </source>
</evidence>
<sequence>MFENSAVGVAEILAGLAAHAWFKRRDPVSLSKSTTVLAVVPSLPLLYSIYEQQGRVSFLSASLVLQSYVIFYAALALSTAAYRLSPFHPLAQYPGPWYLRVNRSWPAWVAYRGKYHLFVKGLHDKYGPTVRVGPNDLSSVEKDLIQDVLGHHNMPKGPLWDGRRFLQTDTEKNKNYDSIIDVRDSAIHAHLRKPWSKAFSAEPMVDYENMLIPRVNELNKCLKDVVKKSGDGVGKTDIARWINYFAYDFMGDIAFGGAFDLMRDGDPRGQHQAMGDGMYLISIMQQIPWIYGLLRPFSRGMDSFINLGLEKSMERVNKGMTKKDLFYYMTESGEVPDGGLEVIISNCLLAIVAGSDTSSSAMSNAFYFLLSHPDKYRKLQKEIDNAYNTHQIPDLDVESDEVQSYHDVLAGLKYLNAVINETLRLVPSIGTGLQRAPSKGSGGHMLTGGDSKLNIWLPEGNACNIPPYVLQRDPRYFSPKPDEFIPERWIESTGYTTARDAFIPFSYGPTNCVGRPLGMMELRYVLATLVRNFLMEFDLTKGRPEEWVQAQEDRFTMANGQLNVNISLRSKKMRGLRH</sequence>
<dbReference type="PANTHER" id="PTHR24305">
    <property type="entry name" value="CYTOCHROME P450"/>
    <property type="match status" value="1"/>
</dbReference>
<organism evidence="10 11">
    <name type="scientific">Psilocybe cf. subviscida</name>
    <dbReference type="NCBI Taxonomy" id="2480587"/>
    <lineage>
        <taxon>Eukaryota</taxon>
        <taxon>Fungi</taxon>
        <taxon>Dikarya</taxon>
        <taxon>Basidiomycota</taxon>
        <taxon>Agaricomycotina</taxon>
        <taxon>Agaricomycetes</taxon>
        <taxon>Agaricomycetidae</taxon>
        <taxon>Agaricales</taxon>
        <taxon>Agaricineae</taxon>
        <taxon>Strophariaceae</taxon>
        <taxon>Psilocybe</taxon>
    </lineage>
</organism>
<dbReference type="OrthoDB" id="6692864at2759"/>
<dbReference type="EMBL" id="JAACJJ010000002">
    <property type="protein sequence ID" value="KAF5329778.1"/>
    <property type="molecule type" value="Genomic_DNA"/>
</dbReference>
<dbReference type="GO" id="GO:0004497">
    <property type="term" value="F:monooxygenase activity"/>
    <property type="evidence" value="ECO:0007669"/>
    <property type="project" value="UniProtKB-KW"/>
</dbReference>
<dbReference type="GO" id="GO:0016705">
    <property type="term" value="F:oxidoreductase activity, acting on paired donors, with incorporation or reduction of molecular oxygen"/>
    <property type="evidence" value="ECO:0007669"/>
    <property type="project" value="InterPro"/>
</dbReference>
<comment type="pathway">
    <text evidence="2">Secondary metabolite biosynthesis.</text>
</comment>
<comment type="caution">
    <text evidence="10">The sequence shown here is derived from an EMBL/GenBank/DDBJ whole genome shotgun (WGS) entry which is preliminary data.</text>
</comment>
<dbReference type="PRINTS" id="PR00385">
    <property type="entry name" value="P450"/>
</dbReference>
<evidence type="ECO:0000256" key="9">
    <source>
        <dbReference type="RuleBase" id="RU000461"/>
    </source>
</evidence>
<evidence type="ECO:0000256" key="1">
    <source>
        <dbReference type="ARBA" id="ARBA00001971"/>
    </source>
</evidence>
<dbReference type="Gene3D" id="1.10.630.10">
    <property type="entry name" value="Cytochrome P450"/>
    <property type="match status" value="1"/>
</dbReference>
<keyword evidence="6 8" id="KW-0408">Iron</keyword>
<dbReference type="InterPro" id="IPR001128">
    <property type="entry name" value="Cyt_P450"/>
</dbReference>
<dbReference type="InterPro" id="IPR002401">
    <property type="entry name" value="Cyt_P450_E_grp-I"/>
</dbReference>
<keyword evidence="4 8" id="KW-0479">Metal-binding</keyword>
<evidence type="ECO:0000256" key="8">
    <source>
        <dbReference type="PIRSR" id="PIRSR602401-1"/>
    </source>
</evidence>
<evidence type="ECO:0000256" key="3">
    <source>
        <dbReference type="ARBA" id="ARBA00010617"/>
    </source>
</evidence>
<reference evidence="10 11" key="1">
    <citation type="journal article" date="2020" name="ISME J.">
        <title>Uncovering the hidden diversity of litter-decomposition mechanisms in mushroom-forming fungi.</title>
        <authorList>
            <person name="Floudas D."/>
            <person name="Bentzer J."/>
            <person name="Ahren D."/>
            <person name="Johansson T."/>
            <person name="Persson P."/>
            <person name="Tunlid A."/>
        </authorList>
    </citation>
    <scope>NUCLEOTIDE SEQUENCE [LARGE SCALE GENOMIC DNA]</scope>
    <source>
        <strain evidence="10 11">CBS 101986</strain>
    </source>
</reference>
<evidence type="ECO:0000256" key="6">
    <source>
        <dbReference type="ARBA" id="ARBA00023004"/>
    </source>
</evidence>
<dbReference type="PANTHER" id="PTHR24305:SF187">
    <property type="entry name" value="P450, PUTATIVE (EUROFUNG)-RELATED"/>
    <property type="match status" value="1"/>
</dbReference>
<dbReference type="GO" id="GO:0005506">
    <property type="term" value="F:iron ion binding"/>
    <property type="evidence" value="ECO:0007669"/>
    <property type="project" value="InterPro"/>
</dbReference>
<comment type="cofactor">
    <cofactor evidence="1 8">
        <name>heme</name>
        <dbReference type="ChEBI" id="CHEBI:30413"/>
    </cofactor>
</comment>
<dbReference type="Proteomes" id="UP000567179">
    <property type="component" value="Unassembled WGS sequence"/>
</dbReference>
<evidence type="ECO:0000256" key="2">
    <source>
        <dbReference type="ARBA" id="ARBA00005179"/>
    </source>
</evidence>
<evidence type="ECO:0000313" key="11">
    <source>
        <dbReference type="Proteomes" id="UP000567179"/>
    </source>
</evidence>
<comment type="similarity">
    <text evidence="3 9">Belongs to the cytochrome P450 family.</text>
</comment>
<dbReference type="InterPro" id="IPR050121">
    <property type="entry name" value="Cytochrome_P450_monoxygenase"/>
</dbReference>
<keyword evidence="8 9" id="KW-0349">Heme</keyword>
<dbReference type="CDD" id="cd11061">
    <property type="entry name" value="CYP67-like"/>
    <property type="match status" value="1"/>
</dbReference>